<protein>
    <submittedName>
        <fullName evidence="1">DUF1177 domain-containing protein</fullName>
    </submittedName>
</protein>
<comment type="caution">
    <text evidence="1">The sequence shown here is derived from an EMBL/GenBank/DDBJ whole genome shotgun (WGS) entry which is preliminary data.</text>
</comment>
<dbReference type="Pfam" id="PF06675">
    <property type="entry name" value="DUF1177"/>
    <property type="match status" value="1"/>
</dbReference>
<proteinExistence type="predicted"/>
<keyword evidence="2" id="KW-1185">Reference proteome</keyword>
<dbReference type="Proteomes" id="UP001500177">
    <property type="component" value="Unassembled WGS sequence"/>
</dbReference>
<accession>A0ABN2AGI7</accession>
<reference evidence="1 2" key="1">
    <citation type="journal article" date="2019" name="Int. J. Syst. Evol. Microbiol.">
        <title>The Global Catalogue of Microorganisms (GCM) 10K type strain sequencing project: providing services to taxonomists for standard genome sequencing and annotation.</title>
        <authorList>
            <consortium name="The Broad Institute Genomics Platform"/>
            <consortium name="The Broad Institute Genome Sequencing Center for Infectious Disease"/>
            <person name="Wu L."/>
            <person name="Ma J."/>
        </authorList>
    </citation>
    <scope>NUCLEOTIDE SEQUENCE [LARGE SCALE GENOMIC DNA]</scope>
    <source>
        <strain evidence="1 2">JCM 13318</strain>
    </source>
</reference>
<dbReference type="InterPro" id="IPR009561">
    <property type="entry name" value="DUF1177"/>
</dbReference>
<dbReference type="EMBL" id="BAAALX010000010">
    <property type="protein sequence ID" value="GAA1518618.1"/>
    <property type="molecule type" value="Genomic_DNA"/>
</dbReference>
<organism evidence="1 2">
    <name type="scientific">Brevibacterium permense</name>
    <dbReference type="NCBI Taxonomy" id="234834"/>
    <lineage>
        <taxon>Bacteria</taxon>
        <taxon>Bacillati</taxon>
        <taxon>Actinomycetota</taxon>
        <taxon>Actinomycetes</taxon>
        <taxon>Micrococcales</taxon>
        <taxon>Brevibacteriaceae</taxon>
        <taxon>Brevibacterium</taxon>
    </lineage>
</organism>
<evidence type="ECO:0000313" key="1">
    <source>
        <dbReference type="EMBL" id="GAA1518618.1"/>
    </source>
</evidence>
<sequence length="289" mass="30028">MKAAVESSGPAAVTVETVTSDKGTTDFVRILVQGKSGKSRGGSAPTLGVIGRLGGLGARPTRVGFTSDGDGAAVAVSTALKLSAMASAGDVLDGDVIIATHICPDAPTRPHKPVEFMDSPVDINVMNQHEVTDEMDAILSIDTTKGNRLVNVSGFAITPAILDGYVLRVPDDLVDIMEVSTGKPCVTFPITNQDITPYGNGVYHVNSIVQPATAAKVPVVGVAITTESAVPGSATGASHEIDVAEASRFTIEVAKAFGKHDARFVDQDEVDTLRNLYGSLAHLYQSAEQ</sequence>
<gene>
    <name evidence="1" type="ORF">GCM10009690_22130</name>
</gene>
<evidence type="ECO:0000313" key="2">
    <source>
        <dbReference type="Proteomes" id="UP001500177"/>
    </source>
</evidence>
<name>A0ABN2AGI7_9MICO</name>